<dbReference type="SUPFAM" id="SSF56784">
    <property type="entry name" value="HAD-like"/>
    <property type="match status" value="1"/>
</dbReference>
<dbReference type="AlphaFoldDB" id="A0A8J6I0L5"/>
<dbReference type="Pfam" id="PF13242">
    <property type="entry name" value="Hydrolase_like"/>
    <property type="match status" value="1"/>
</dbReference>
<dbReference type="InterPro" id="IPR023214">
    <property type="entry name" value="HAD_sf"/>
</dbReference>
<gene>
    <name evidence="1" type="ORF">G5B42_00835</name>
</gene>
<name>A0A8J6I0L5_9FIRM</name>
<dbReference type="InterPro" id="IPR036412">
    <property type="entry name" value="HAD-like_sf"/>
</dbReference>
<organism evidence="1 2">
    <name type="scientific">Capillibacterium thermochitinicola</name>
    <dbReference type="NCBI Taxonomy" id="2699427"/>
    <lineage>
        <taxon>Bacteria</taxon>
        <taxon>Bacillati</taxon>
        <taxon>Bacillota</taxon>
        <taxon>Capillibacterium</taxon>
    </lineage>
</organism>
<accession>A0A8J6I0L5</accession>
<reference evidence="1" key="1">
    <citation type="submission" date="2020-06" db="EMBL/GenBank/DDBJ databases">
        <title>Novel chitinolytic bacterium.</title>
        <authorList>
            <person name="Ungkulpasvich U."/>
            <person name="Kosugi A."/>
            <person name="Uke A."/>
        </authorList>
    </citation>
    <scope>NUCLEOTIDE SEQUENCE</scope>
    <source>
        <strain evidence="1">UUS1-1</strain>
    </source>
</reference>
<dbReference type="Gene3D" id="3.40.50.1000">
    <property type="entry name" value="HAD superfamily/HAD-like"/>
    <property type="match status" value="1"/>
</dbReference>
<dbReference type="Proteomes" id="UP000657177">
    <property type="component" value="Unassembled WGS sequence"/>
</dbReference>
<keyword evidence="1" id="KW-0378">Hydrolase</keyword>
<evidence type="ECO:0000313" key="1">
    <source>
        <dbReference type="EMBL" id="MBA2132104.1"/>
    </source>
</evidence>
<sequence length="54" mass="5755">MMVGDSCSDVVAGRENGLVTIGVLYGDGDTERLRCARPDFIVKTAEELIPLLTG</sequence>
<keyword evidence="2" id="KW-1185">Reference proteome</keyword>
<dbReference type="GO" id="GO:0016787">
    <property type="term" value="F:hydrolase activity"/>
    <property type="evidence" value="ECO:0007669"/>
    <property type="project" value="UniProtKB-KW"/>
</dbReference>
<dbReference type="EMBL" id="JAAKDE010000001">
    <property type="protein sequence ID" value="MBA2132104.1"/>
    <property type="molecule type" value="Genomic_DNA"/>
</dbReference>
<protein>
    <submittedName>
        <fullName evidence="1">HAD hydrolase-like protein</fullName>
    </submittedName>
</protein>
<proteinExistence type="predicted"/>
<evidence type="ECO:0000313" key="2">
    <source>
        <dbReference type="Proteomes" id="UP000657177"/>
    </source>
</evidence>
<comment type="caution">
    <text evidence="1">The sequence shown here is derived from an EMBL/GenBank/DDBJ whole genome shotgun (WGS) entry which is preliminary data.</text>
</comment>